<dbReference type="InterPro" id="IPR016181">
    <property type="entry name" value="Acyl_CoA_acyltransferase"/>
</dbReference>
<dbReference type="EMBL" id="JBHUMM010000025">
    <property type="protein sequence ID" value="MFD2672153.1"/>
    <property type="molecule type" value="Genomic_DNA"/>
</dbReference>
<name>A0ABW5RAV9_9BACL</name>
<keyword evidence="2" id="KW-0808">Transferase</keyword>
<dbReference type="PANTHER" id="PTHR43792">
    <property type="entry name" value="GNAT FAMILY, PUTATIVE (AFU_ORTHOLOGUE AFUA_3G00765)-RELATED-RELATED"/>
    <property type="match status" value="1"/>
</dbReference>
<keyword evidence="2" id="KW-0012">Acyltransferase</keyword>
<evidence type="ECO:0000313" key="3">
    <source>
        <dbReference type="Proteomes" id="UP001597497"/>
    </source>
</evidence>
<dbReference type="EC" id="2.3.-.-" evidence="2"/>
<proteinExistence type="predicted"/>
<sequence>MQDDFPILQTERFQLRRIDDQDAGQLFEYFSNDEVTRYYDLDSFTHMQQAHELMERWQTRFDNKEGIRWGIARKEDNLLVGSCGYHQWVKEHFKAEIGFEVAPTYWRKGIITEVLKPVLNYGFEHMQLHRIEAFYDPANLASKRSLEKAGFQYEGQLRQCFFEKGQFVDAEICAILSDDFSK</sequence>
<comment type="caution">
    <text evidence="2">The sequence shown here is derived from an EMBL/GenBank/DDBJ whole genome shotgun (WGS) entry which is preliminary data.</text>
</comment>
<dbReference type="InterPro" id="IPR051531">
    <property type="entry name" value="N-acetyltransferase"/>
</dbReference>
<accession>A0ABW5RAV9</accession>
<dbReference type="SUPFAM" id="SSF55729">
    <property type="entry name" value="Acyl-CoA N-acyltransferases (Nat)"/>
    <property type="match status" value="1"/>
</dbReference>
<feature type="domain" description="N-acetyltransferase" evidence="1">
    <location>
        <begin position="13"/>
        <end position="169"/>
    </location>
</feature>
<dbReference type="InterPro" id="IPR000182">
    <property type="entry name" value="GNAT_dom"/>
</dbReference>
<keyword evidence="3" id="KW-1185">Reference proteome</keyword>
<protein>
    <submittedName>
        <fullName evidence="2">GNAT family N-acetyltransferase</fullName>
        <ecNumber evidence="2">2.3.-.-</ecNumber>
    </submittedName>
</protein>
<dbReference type="PANTHER" id="PTHR43792:SF9">
    <property type="entry name" value="RIBOSOMAL-PROTEIN-ALANINE ACETYLTRANSFERASE"/>
    <property type="match status" value="1"/>
</dbReference>
<gene>
    <name evidence="2" type="ORF">ACFSUC_11125</name>
</gene>
<organism evidence="2 3">
    <name type="scientific">Marinicrinis sediminis</name>
    <dbReference type="NCBI Taxonomy" id="1652465"/>
    <lineage>
        <taxon>Bacteria</taxon>
        <taxon>Bacillati</taxon>
        <taxon>Bacillota</taxon>
        <taxon>Bacilli</taxon>
        <taxon>Bacillales</taxon>
        <taxon>Paenibacillaceae</taxon>
    </lineage>
</organism>
<reference evidence="3" key="1">
    <citation type="journal article" date="2019" name="Int. J. Syst. Evol. Microbiol.">
        <title>The Global Catalogue of Microorganisms (GCM) 10K type strain sequencing project: providing services to taxonomists for standard genome sequencing and annotation.</title>
        <authorList>
            <consortium name="The Broad Institute Genomics Platform"/>
            <consortium name="The Broad Institute Genome Sequencing Center for Infectious Disease"/>
            <person name="Wu L."/>
            <person name="Ma J."/>
        </authorList>
    </citation>
    <scope>NUCLEOTIDE SEQUENCE [LARGE SCALE GENOMIC DNA]</scope>
    <source>
        <strain evidence="3">KCTC 33676</strain>
    </source>
</reference>
<dbReference type="GO" id="GO:0016746">
    <property type="term" value="F:acyltransferase activity"/>
    <property type="evidence" value="ECO:0007669"/>
    <property type="project" value="UniProtKB-KW"/>
</dbReference>
<evidence type="ECO:0000259" key="1">
    <source>
        <dbReference type="PROSITE" id="PS51186"/>
    </source>
</evidence>
<dbReference type="CDD" id="cd04301">
    <property type="entry name" value="NAT_SF"/>
    <property type="match status" value="1"/>
</dbReference>
<dbReference type="Gene3D" id="3.40.630.30">
    <property type="match status" value="1"/>
</dbReference>
<dbReference type="RefSeq" id="WP_379929673.1">
    <property type="nucleotide sequence ID" value="NZ_JBHUMM010000025.1"/>
</dbReference>
<dbReference type="Proteomes" id="UP001597497">
    <property type="component" value="Unassembled WGS sequence"/>
</dbReference>
<dbReference type="PROSITE" id="PS51186">
    <property type="entry name" value="GNAT"/>
    <property type="match status" value="1"/>
</dbReference>
<evidence type="ECO:0000313" key="2">
    <source>
        <dbReference type="EMBL" id="MFD2672153.1"/>
    </source>
</evidence>
<dbReference type="Pfam" id="PF13302">
    <property type="entry name" value="Acetyltransf_3"/>
    <property type="match status" value="1"/>
</dbReference>